<dbReference type="InterPro" id="IPR004895">
    <property type="entry name" value="Prenylated_rab_accept_PRA1"/>
</dbReference>
<dbReference type="AlphaFoldDB" id="A0A8X6XYX9"/>
<dbReference type="GO" id="GO:0008021">
    <property type="term" value="C:synaptic vesicle"/>
    <property type="evidence" value="ECO:0007669"/>
    <property type="project" value="UniProtKB-SubCell"/>
</dbReference>
<evidence type="ECO:0000313" key="9">
    <source>
        <dbReference type="Proteomes" id="UP000886998"/>
    </source>
</evidence>
<dbReference type="EMBL" id="BMAV01014489">
    <property type="protein sequence ID" value="GFY62920.1"/>
    <property type="molecule type" value="Genomic_DNA"/>
</dbReference>
<comment type="caution">
    <text evidence="8">The sequence shown here is derived from an EMBL/GenBank/DDBJ whole genome shotgun (WGS) entry which is preliminary data.</text>
</comment>
<protein>
    <recommendedName>
        <fullName evidence="7">PRA1 family protein</fullName>
    </recommendedName>
</protein>
<sequence length="272" mass="30839">MSARRGESESWITSTFPWTVLHRLIVPTTNSCSQEMTAVTLLPHIFQNLKGRFEVDPHSASLGFWGYRVEVFVELSALCLEYAFIIYCIVTCSPVRTFLNNMSTVALPLNSPVAKEWLLARKEKIRPWSQFLDVKMFHIPTSFPKCTTRVVKNVEYFQSNYIIVFIGLIVYCILTSPLLLIAIAALLGSCYIIKLKNETKEIALFGQKLTLAHQYALVSICAFPLFYLAGAGQVVFWILGASFFIIMLHATLYCIEQCAKDEDDFDLHMAPV</sequence>
<dbReference type="PANTHER" id="PTHR19317:SF0">
    <property type="entry name" value="PRENYLATED RAB ACCEPTOR PROTEIN 1"/>
    <property type="match status" value="1"/>
</dbReference>
<dbReference type="Proteomes" id="UP000886998">
    <property type="component" value="Unassembled WGS sequence"/>
</dbReference>
<evidence type="ECO:0000256" key="2">
    <source>
        <dbReference type="ARBA" id="ARBA00004234"/>
    </source>
</evidence>
<evidence type="ECO:0000256" key="6">
    <source>
        <dbReference type="ARBA" id="ARBA00023136"/>
    </source>
</evidence>
<reference evidence="8" key="1">
    <citation type="submission" date="2020-08" db="EMBL/GenBank/DDBJ databases">
        <title>Multicomponent nature underlies the extraordinary mechanical properties of spider dragline silk.</title>
        <authorList>
            <person name="Kono N."/>
            <person name="Nakamura H."/>
            <person name="Mori M."/>
            <person name="Yoshida Y."/>
            <person name="Ohtoshi R."/>
            <person name="Malay A.D."/>
            <person name="Moran D.A.P."/>
            <person name="Tomita M."/>
            <person name="Numata K."/>
            <person name="Arakawa K."/>
        </authorList>
    </citation>
    <scope>NUCLEOTIDE SEQUENCE</scope>
</reference>
<evidence type="ECO:0000313" key="8">
    <source>
        <dbReference type="EMBL" id="GFY62920.1"/>
    </source>
</evidence>
<keyword evidence="9" id="KW-1185">Reference proteome</keyword>
<dbReference type="GO" id="GO:0005794">
    <property type="term" value="C:Golgi apparatus"/>
    <property type="evidence" value="ECO:0007669"/>
    <property type="project" value="TreeGrafter"/>
</dbReference>
<evidence type="ECO:0000256" key="4">
    <source>
        <dbReference type="ARBA" id="ARBA00022692"/>
    </source>
</evidence>
<dbReference type="PANTHER" id="PTHR19317">
    <property type="entry name" value="PRENYLATED RAB ACCEPTOR 1-RELATED"/>
    <property type="match status" value="1"/>
</dbReference>
<organism evidence="8 9">
    <name type="scientific">Trichonephila inaurata madagascariensis</name>
    <dbReference type="NCBI Taxonomy" id="2747483"/>
    <lineage>
        <taxon>Eukaryota</taxon>
        <taxon>Metazoa</taxon>
        <taxon>Ecdysozoa</taxon>
        <taxon>Arthropoda</taxon>
        <taxon>Chelicerata</taxon>
        <taxon>Arachnida</taxon>
        <taxon>Araneae</taxon>
        <taxon>Araneomorphae</taxon>
        <taxon>Entelegynae</taxon>
        <taxon>Araneoidea</taxon>
        <taxon>Nephilidae</taxon>
        <taxon>Trichonephila</taxon>
        <taxon>Trichonephila inaurata</taxon>
    </lineage>
</organism>
<dbReference type="Pfam" id="PF03208">
    <property type="entry name" value="PRA1"/>
    <property type="match status" value="1"/>
</dbReference>
<feature type="transmembrane region" description="Helical" evidence="7">
    <location>
        <begin position="161"/>
        <end position="188"/>
    </location>
</feature>
<name>A0A8X6XYX9_9ARAC</name>
<comment type="similarity">
    <text evidence="3 7">Belongs to the PRA1 family.</text>
</comment>
<accession>A0A8X6XYX9</accession>
<evidence type="ECO:0000256" key="1">
    <source>
        <dbReference type="ARBA" id="ARBA00004141"/>
    </source>
</evidence>
<keyword evidence="4 7" id="KW-0812">Transmembrane</keyword>
<gene>
    <name evidence="8" type="primary">RABAC1</name>
    <name evidence="8" type="ORF">TNIN_338502</name>
</gene>
<keyword evidence="5 7" id="KW-1133">Transmembrane helix</keyword>
<feature type="transmembrane region" description="Helical" evidence="7">
    <location>
        <begin position="234"/>
        <end position="255"/>
    </location>
</feature>
<evidence type="ECO:0000256" key="7">
    <source>
        <dbReference type="RuleBase" id="RU363107"/>
    </source>
</evidence>
<evidence type="ECO:0000256" key="3">
    <source>
        <dbReference type="ARBA" id="ARBA00006483"/>
    </source>
</evidence>
<evidence type="ECO:0000256" key="5">
    <source>
        <dbReference type="ARBA" id="ARBA00022989"/>
    </source>
</evidence>
<comment type="subcellular location">
    <subcellularLocation>
        <location evidence="2">Cytoplasmic vesicle</location>
        <location evidence="2">Secretory vesicle</location>
        <location evidence="2">Synaptic vesicle</location>
    </subcellularLocation>
    <subcellularLocation>
        <location evidence="1 7">Membrane</location>
        <topology evidence="1 7">Multi-pass membrane protein</topology>
    </subcellularLocation>
</comment>
<dbReference type="OrthoDB" id="63113at2759"/>
<dbReference type="GO" id="GO:0016020">
    <property type="term" value="C:membrane"/>
    <property type="evidence" value="ECO:0007669"/>
    <property type="project" value="UniProtKB-SubCell"/>
</dbReference>
<proteinExistence type="inferred from homology"/>
<keyword evidence="6 7" id="KW-0472">Membrane</keyword>